<name>A0A1M5F9R7_STRHI</name>
<evidence type="ECO:0000313" key="7">
    <source>
        <dbReference type="EMBL" id="SHF88275.1"/>
    </source>
</evidence>
<sequence>MRAPPVDVLLVGDHSLTSYGLRVAIDQFPTTRLTAEVTTLSEAVRRCARGRVDVVVVNAAASGVGAVALVRAVRRLADPPPVLCLLPPSGAELARQLAAAGASGLLYLTVSPRELEAAVLVLRAGCSISLCAPAHRPRYRWDAEIAATADPRGLSGRELDVLRMITEGRTNAEIAIRMAIGESTVKTHVRRVLRKLGRRSRAELAALAYERYMIARP</sequence>
<dbReference type="Pfam" id="PF00196">
    <property type="entry name" value="GerE"/>
    <property type="match status" value="1"/>
</dbReference>
<keyword evidence="8" id="KW-1185">Reference proteome</keyword>
<dbReference type="STRING" id="2017.SAMN05444320_105336"/>
<dbReference type="Proteomes" id="UP000184501">
    <property type="component" value="Unassembled WGS sequence"/>
</dbReference>
<evidence type="ECO:0000313" key="8">
    <source>
        <dbReference type="Proteomes" id="UP000184501"/>
    </source>
</evidence>
<keyword evidence="3" id="KW-0804">Transcription</keyword>
<dbReference type="InterPro" id="IPR001789">
    <property type="entry name" value="Sig_transdc_resp-reg_receiver"/>
</dbReference>
<protein>
    <submittedName>
        <fullName evidence="7">DNA-binding response regulator, NarL/FixJ family, contains REC and HTH domains</fullName>
    </submittedName>
</protein>
<keyword evidence="2 7" id="KW-0238">DNA-binding</keyword>
<evidence type="ECO:0000256" key="1">
    <source>
        <dbReference type="ARBA" id="ARBA00023015"/>
    </source>
</evidence>
<dbReference type="PANTHER" id="PTHR43214:SF24">
    <property type="entry name" value="TRANSCRIPTIONAL REGULATORY PROTEIN NARL-RELATED"/>
    <property type="match status" value="1"/>
</dbReference>
<dbReference type="GO" id="GO:0000160">
    <property type="term" value="P:phosphorelay signal transduction system"/>
    <property type="evidence" value="ECO:0007669"/>
    <property type="project" value="InterPro"/>
</dbReference>
<dbReference type="Gene3D" id="3.40.50.2300">
    <property type="match status" value="1"/>
</dbReference>
<dbReference type="InterPro" id="IPR039420">
    <property type="entry name" value="WalR-like"/>
</dbReference>
<reference evidence="7 8" key="1">
    <citation type="submission" date="2016-11" db="EMBL/GenBank/DDBJ databases">
        <authorList>
            <person name="Jaros S."/>
            <person name="Januszkiewicz K."/>
            <person name="Wedrychowicz H."/>
        </authorList>
    </citation>
    <scope>NUCLEOTIDE SEQUENCE [LARGE SCALE GENOMIC DNA]</scope>
    <source>
        <strain evidence="7 8">DSM 44523</strain>
    </source>
</reference>
<feature type="domain" description="HTH luxR-type" evidence="5">
    <location>
        <begin position="147"/>
        <end position="212"/>
    </location>
</feature>
<dbReference type="InterPro" id="IPR016032">
    <property type="entry name" value="Sig_transdc_resp-reg_C-effctor"/>
</dbReference>
<organism evidence="7 8">
    <name type="scientific">Streptoalloteichus hindustanus</name>
    <dbReference type="NCBI Taxonomy" id="2017"/>
    <lineage>
        <taxon>Bacteria</taxon>
        <taxon>Bacillati</taxon>
        <taxon>Actinomycetota</taxon>
        <taxon>Actinomycetes</taxon>
        <taxon>Pseudonocardiales</taxon>
        <taxon>Pseudonocardiaceae</taxon>
        <taxon>Streptoalloteichus</taxon>
    </lineage>
</organism>
<dbReference type="PROSITE" id="PS50110">
    <property type="entry name" value="RESPONSE_REGULATORY"/>
    <property type="match status" value="1"/>
</dbReference>
<dbReference type="PROSITE" id="PS00622">
    <property type="entry name" value="HTH_LUXR_1"/>
    <property type="match status" value="1"/>
</dbReference>
<dbReference type="SUPFAM" id="SSF52172">
    <property type="entry name" value="CheY-like"/>
    <property type="match status" value="1"/>
</dbReference>
<dbReference type="EMBL" id="FQVN01000005">
    <property type="protein sequence ID" value="SHF88275.1"/>
    <property type="molecule type" value="Genomic_DNA"/>
</dbReference>
<dbReference type="InterPro" id="IPR000792">
    <property type="entry name" value="Tscrpt_reg_LuxR_C"/>
</dbReference>
<dbReference type="SMART" id="SM00421">
    <property type="entry name" value="HTH_LUXR"/>
    <property type="match status" value="1"/>
</dbReference>
<dbReference type="InterPro" id="IPR011006">
    <property type="entry name" value="CheY-like_superfamily"/>
</dbReference>
<evidence type="ECO:0000259" key="5">
    <source>
        <dbReference type="PROSITE" id="PS50043"/>
    </source>
</evidence>
<evidence type="ECO:0000256" key="2">
    <source>
        <dbReference type="ARBA" id="ARBA00023125"/>
    </source>
</evidence>
<proteinExistence type="predicted"/>
<keyword evidence="1" id="KW-0805">Transcription regulation</keyword>
<accession>A0A1M5F9R7</accession>
<dbReference type="OrthoDB" id="8482304at2"/>
<dbReference type="GO" id="GO:0003677">
    <property type="term" value="F:DNA binding"/>
    <property type="evidence" value="ECO:0007669"/>
    <property type="project" value="UniProtKB-KW"/>
</dbReference>
<dbReference type="PRINTS" id="PR00038">
    <property type="entry name" value="HTHLUXR"/>
</dbReference>
<evidence type="ECO:0000259" key="6">
    <source>
        <dbReference type="PROSITE" id="PS50110"/>
    </source>
</evidence>
<evidence type="ECO:0000256" key="3">
    <source>
        <dbReference type="ARBA" id="ARBA00023163"/>
    </source>
</evidence>
<dbReference type="AlphaFoldDB" id="A0A1M5F9R7"/>
<gene>
    <name evidence="7" type="ORF">SAMN05444320_105336</name>
</gene>
<feature type="domain" description="Response regulatory" evidence="6">
    <location>
        <begin position="7"/>
        <end position="123"/>
    </location>
</feature>
<dbReference type="SUPFAM" id="SSF46894">
    <property type="entry name" value="C-terminal effector domain of the bipartite response regulators"/>
    <property type="match status" value="1"/>
</dbReference>
<dbReference type="CDD" id="cd06170">
    <property type="entry name" value="LuxR_C_like"/>
    <property type="match status" value="1"/>
</dbReference>
<evidence type="ECO:0000256" key="4">
    <source>
        <dbReference type="PROSITE-ProRule" id="PRU00169"/>
    </source>
</evidence>
<dbReference type="PANTHER" id="PTHR43214">
    <property type="entry name" value="TWO-COMPONENT RESPONSE REGULATOR"/>
    <property type="match status" value="1"/>
</dbReference>
<dbReference type="RefSeq" id="WP_073484456.1">
    <property type="nucleotide sequence ID" value="NZ_FQVN01000005.1"/>
</dbReference>
<dbReference type="PROSITE" id="PS50043">
    <property type="entry name" value="HTH_LUXR_2"/>
    <property type="match status" value="1"/>
</dbReference>
<dbReference type="GO" id="GO:0006355">
    <property type="term" value="P:regulation of DNA-templated transcription"/>
    <property type="evidence" value="ECO:0007669"/>
    <property type="project" value="InterPro"/>
</dbReference>
<comment type="caution">
    <text evidence="4">Lacks conserved residue(s) required for the propagation of feature annotation.</text>
</comment>